<evidence type="ECO:0000313" key="3">
    <source>
        <dbReference type="Proteomes" id="UP000807769"/>
    </source>
</evidence>
<dbReference type="OrthoDB" id="3049230at2759"/>
<proteinExistence type="predicted"/>
<keyword evidence="1" id="KW-0812">Transmembrane</keyword>
<dbReference type="GeneID" id="64631332"/>
<gene>
    <name evidence="2" type="ORF">BJ212DRAFT_1400422</name>
</gene>
<sequence>MDLTRGRGRKSWKARRGRKRELRSHSIRLAFMSPTQDWCIVCISLLLFPPVFILFSLDRADTQPTRCHWEQIGQRKMLRGTKAGNGAWALAWVDTHIELPTPEEADPYAQTRAEILEAVRETC</sequence>
<evidence type="ECO:0000313" key="2">
    <source>
        <dbReference type="EMBL" id="KAG1800531.1"/>
    </source>
</evidence>
<keyword evidence="3" id="KW-1185">Reference proteome</keyword>
<name>A0A9P7J396_9AGAM</name>
<evidence type="ECO:0000256" key="1">
    <source>
        <dbReference type="SAM" id="Phobius"/>
    </source>
</evidence>
<dbReference type="RefSeq" id="XP_041185892.1">
    <property type="nucleotide sequence ID" value="XM_041337316.1"/>
</dbReference>
<keyword evidence="1" id="KW-0472">Membrane</keyword>
<organism evidence="2 3">
    <name type="scientific">Suillus subaureus</name>
    <dbReference type="NCBI Taxonomy" id="48587"/>
    <lineage>
        <taxon>Eukaryota</taxon>
        <taxon>Fungi</taxon>
        <taxon>Dikarya</taxon>
        <taxon>Basidiomycota</taxon>
        <taxon>Agaricomycotina</taxon>
        <taxon>Agaricomycetes</taxon>
        <taxon>Agaricomycetidae</taxon>
        <taxon>Boletales</taxon>
        <taxon>Suillineae</taxon>
        <taxon>Suillaceae</taxon>
        <taxon>Suillus</taxon>
    </lineage>
</organism>
<comment type="caution">
    <text evidence="2">The sequence shown here is derived from an EMBL/GenBank/DDBJ whole genome shotgun (WGS) entry which is preliminary data.</text>
</comment>
<reference evidence="2" key="1">
    <citation type="journal article" date="2020" name="New Phytol.">
        <title>Comparative genomics reveals dynamic genome evolution in host specialist ectomycorrhizal fungi.</title>
        <authorList>
            <person name="Lofgren L.A."/>
            <person name="Nguyen N.H."/>
            <person name="Vilgalys R."/>
            <person name="Ruytinx J."/>
            <person name="Liao H.L."/>
            <person name="Branco S."/>
            <person name="Kuo A."/>
            <person name="LaButti K."/>
            <person name="Lipzen A."/>
            <person name="Andreopoulos W."/>
            <person name="Pangilinan J."/>
            <person name="Riley R."/>
            <person name="Hundley H."/>
            <person name="Na H."/>
            <person name="Barry K."/>
            <person name="Grigoriev I.V."/>
            <person name="Stajich J.E."/>
            <person name="Kennedy P.G."/>
        </authorList>
    </citation>
    <scope>NUCLEOTIDE SEQUENCE</scope>
    <source>
        <strain evidence="2">MN1</strain>
    </source>
</reference>
<dbReference type="Proteomes" id="UP000807769">
    <property type="component" value="Unassembled WGS sequence"/>
</dbReference>
<accession>A0A9P7J396</accession>
<protein>
    <submittedName>
        <fullName evidence="2">Uncharacterized protein</fullName>
    </submittedName>
</protein>
<dbReference type="AlphaFoldDB" id="A0A9P7J396"/>
<dbReference type="EMBL" id="JABBWG010000114">
    <property type="protein sequence ID" value="KAG1800531.1"/>
    <property type="molecule type" value="Genomic_DNA"/>
</dbReference>
<keyword evidence="1" id="KW-1133">Transmembrane helix</keyword>
<feature type="transmembrane region" description="Helical" evidence="1">
    <location>
        <begin position="38"/>
        <end position="57"/>
    </location>
</feature>